<gene>
    <name evidence="1" type="ORF">MAR_004183</name>
</gene>
<proteinExistence type="predicted"/>
<sequence>MFNEKKHPEEKNVWMDGKWLMNDCFIVYVRVNEEVRVDQQMTMTSIPSSKISVLPVNKMTQDNPKYTTEDGRDSRYIRKREEIGRNIKGNSQSQLWSLGSISL</sequence>
<evidence type="ECO:0000313" key="1">
    <source>
        <dbReference type="EMBL" id="WAR14078.1"/>
    </source>
</evidence>
<name>A0ABY7F014_MYAAR</name>
<evidence type="ECO:0000313" key="2">
    <source>
        <dbReference type="Proteomes" id="UP001164746"/>
    </source>
</evidence>
<organism evidence="1 2">
    <name type="scientific">Mya arenaria</name>
    <name type="common">Soft-shell clam</name>
    <dbReference type="NCBI Taxonomy" id="6604"/>
    <lineage>
        <taxon>Eukaryota</taxon>
        <taxon>Metazoa</taxon>
        <taxon>Spiralia</taxon>
        <taxon>Lophotrochozoa</taxon>
        <taxon>Mollusca</taxon>
        <taxon>Bivalvia</taxon>
        <taxon>Autobranchia</taxon>
        <taxon>Heteroconchia</taxon>
        <taxon>Euheterodonta</taxon>
        <taxon>Imparidentia</taxon>
        <taxon>Neoheterodontei</taxon>
        <taxon>Myida</taxon>
        <taxon>Myoidea</taxon>
        <taxon>Myidae</taxon>
        <taxon>Mya</taxon>
    </lineage>
</organism>
<protein>
    <submittedName>
        <fullName evidence="1">Uncharacterized protein</fullName>
    </submittedName>
</protein>
<dbReference type="Proteomes" id="UP001164746">
    <property type="component" value="Chromosome 9"/>
</dbReference>
<reference evidence="1" key="1">
    <citation type="submission" date="2022-11" db="EMBL/GenBank/DDBJ databases">
        <title>Centuries of genome instability and evolution in soft-shell clam transmissible cancer (bioRxiv).</title>
        <authorList>
            <person name="Hart S.F.M."/>
            <person name="Yonemitsu M.A."/>
            <person name="Giersch R.M."/>
            <person name="Beal B.F."/>
            <person name="Arriagada G."/>
            <person name="Davis B.W."/>
            <person name="Ostrander E.A."/>
            <person name="Goff S.P."/>
            <person name="Metzger M.J."/>
        </authorList>
    </citation>
    <scope>NUCLEOTIDE SEQUENCE</scope>
    <source>
        <strain evidence="1">MELC-2E11</strain>
        <tissue evidence="1">Siphon/mantle</tissue>
    </source>
</reference>
<dbReference type="EMBL" id="CP111020">
    <property type="protein sequence ID" value="WAR14078.1"/>
    <property type="molecule type" value="Genomic_DNA"/>
</dbReference>
<keyword evidence="2" id="KW-1185">Reference proteome</keyword>
<accession>A0ABY7F014</accession>